<accession>A0A6J6VIJ8</accession>
<dbReference type="InterPro" id="IPR036390">
    <property type="entry name" value="WH_DNA-bd_sf"/>
</dbReference>
<protein>
    <submittedName>
        <fullName evidence="4">Unannotated protein</fullName>
    </submittedName>
</protein>
<dbReference type="SUPFAM" id="SSF50331">
    <property type="entry name" value="MOP-like"/>
    <property type="match status" value="1"/>
</dbReference>
<reference evidence="4" key="1">
    <citation type="submission" date="2020-05" db="EMBL/GenBank/DDBJ databases">
        <authorList>
            <person name="Chiriac C."/>
            <person name="Salcher M."/>
            <person name="Ghai R."/>
            <person name="Kavagutti S V."/>
        </authorList>
    </citation>
    <scope>NUCLEOTIDE SEQUENCE</scope>
</reference>
<evidence type="ECO:0000313" key="5">
    <source>
        <dbReference type="EMBL" id="CAB4835486.1"/>
    </source>
</evidence>
<dbReference type="AlphaFoldDB" id="A0A6J6VIJ8"/>
<dbReference type="Gene3D" id="2.40.50.100">
    <property type="match status" value="1"/>
</dbReference>
<gene>
    <name evidence="4" type="ORF">UFOPK2754_03155</name>
    <name evidence="5" type="ORF">UFOPK3139_02477</name>
    <name evidence="6" type="ORF">UFOPK3967_01497</name>
</gene>
<dbReference type="PROSITE" id="PS51866">
    <property type="entry name" value="MOP"/>
    <property type="match status" value="1"/>
</dbReference>
<evidence type="ECO:0000259" key="3">
    <source>
        <dbReference type="PROSITE" id="PS51866"/>
    </source>
</evidence>
<evidence type="ECO:0000313" key="4">
    <source>
        <dbReference type="EMBL" id="CAB4772242.1"/>
    </source>
</evidence>
<dbReference type="SUPFAM" id="SSF46785">
    <property type="entry name" value="Winged helix' DNA-binding domain"/>
    <property type="match status" value="1"/>
</dbReference>
<feature type="region of interest" description="Disordered" evidence="2">
    <location>
        <begin position="1"/>
        <end position="21"/>
    </location>
</feature>
<dbReference type="InterPro" id="IPR036388">
    <property type="entry name" value="WH-like_DNA-bd_sf"/>
</dbReference>
<proteinExistence type="predicted"/>
<dbReference type="NCBIfam" id="TIGR00638">
    <property type="entry name" value="Mop"/>
    <property type="match status" value="1"/>
</dbReference>
<dbReference type="EMBL" id="CAEZYR010000191">
    <property type="protein sequence ID" value="CAB4772242.1"/>
    <property type="molecule type" value="Genomic_DNA"/>
</dbReference>
<dbReference type="InterPro" id="IPR008995">
    <property type="entry name" value="Mo/tungstate-bd_C_term_dom"/>
</dbReference>
<evidence type="ECO:0000256" key="2">
    <source>
        <dbReference type="SAM" id="MobiDB-lite"/>
    </source>
</evidence>
<feature type="domain" description="Mop" evidence="3">
    <location>
        <begin position="207"/>
        <end position="273"/>
    </location>
</feature>
<name>A0A6J6VIJ8_9ZZZZ</name>
<dbReference type="Gene3D" id="1.10.10.10">
    <property type="entry name" value="Winged helix-like DNA-binding domain superfamily/Winged helix DNA-binding domain"/>
    <property type="match status" value="1"/>
</dbReference>
<keyword evidence="1" id="KW-0500">Molybdenum</keyword>
<sequence>MKLDHRRRYHDRVAPRRAKSIDPSSTSAVELSLGEWVCLALVDEGVNHGWAIGTELGPDAELGRVWSLSRPLTYRAVEQLAAKELIHREARPQGRGRERLILTCKPEGLRLLAAWLDRPVAHVRDVRSELLLKLVLRRRRGIELESLLETQLSSLGAHFEILTTAGPGGDVVDVWRRESARAVRRFLETALAQIPPGETPKMHPVMRLSARNQLRARVTSVTHGDVLSTVKTILADGQRITAVITKESVSDLDIAPDDEVLVVIKSTEVMLAKP</sequence>
<evidence type="ECO:0000313" key="6">
    <source>
        <dbReference type="EMBL" id="CAB4998821.1"/>
    </source>
</evidence>
<dbReference type="EMBL" id="CAFABA010000128">
    <property type="protein sequence ID" value="CAB4835486.1"/>
    <property type="molecule type" value="Genomic_DNA"/>
</dbReference>
<dbReference type="GO" id="GO:0015689">
    <property type="term" value="P:molybdate ion transport"/>
    <property type="evidence" value="ECO:0007669"/>
    <property type="project" value="InterPro"/>
</dbReference>
<dbReference type="InterPro" id="IPR005116">
    <property type="entry name" value="Transp-assoc_OB_typ1"/>
</dbReference>
<dbReference type="Pfam" id="PF03459">
    <property type="entry name" value="TOBE"/>
    <property type="match status" value="1"/>
</dbReference>
<dbReference type="EMBL" id="CAFBOS010000085">
    <property type="protein sequence ID" value="CAB4998821.1"/>
    <property type="molecule type" value="Genomic_DNA"/>
</dbReference>
<feature type="compositionally biased region" description="Basic residues" evidence="2">
    <location>
        <begin position="1"/>
        <end position="18"/>
    </location>
</feature>
<evidence type="ECO:0000256" key="1">
    <source>
        <dbReference type="ARBA" id="ARBA00022505"/>
    </source>
</evidence>
<organism evidence="4">
    <name type="scientific">freshwater metagenome</name>
    <dbReference type="NCBI Taxonomy" id="449393"/>
    <lineage>
        <taxon>unclassified sequences</taxon>
        <taxon>metagenomes</taxon>
        <taxon>ecological metagenomes</taxon>
    </lineage>
</organism>
<dbReference type="InterPro" id="IPR004606">
    <property type="entry name" value="Mop_domain"/>
</dbReference>